<name>A0A0L0VPI5_9BASI</name>
<evidence type="ECO:0000256" key="7">
    <source>
        <dbReference type="ARBA" id="ARBA00022857"/>
    </source>
</evidence>
<evidence type="ECO:0000256" key="10">
    <source>
        <dbReference type="ARBA" id="ARBA00049248"/>
    </source>
</evidence>
<feature type="region of interest" description="Disordered" evidence="11">
    <location>
        <begin position="129"/>
        <end position="149"/>
    </location>
</feature>
<feature type="compositionally biased region" description="Low complexity" evidence="11">
    <location>
        <begin position="129"/>
        <end position="138"/>
    </location>
</feature>
<comment type="cofactor">
    <cofactor evidence="1">
        <name>FAD</name>
        <dbReference type="ChEBI" id="CHEBI:57692"/>
    </cofactor>
</comment>
<dbReference type="OrthoDB" id="3519933at2759"/>
<evidence type="ECO:0000313" key="12">
    <source>
        <dbReference type="EMBL" id="KNF01189.1"/>
    </source>
</evidence>
<comment type="catalytic activity">
    <reaction evidence="10">
        <text>L-ornithine + NADH + O2 = N(5)-hydroxy-L-ornithine + NAD(+) + H2O</text>
        <dbReference type="Rhea" id="RHEA:41512"/>
        <dbReference type="ChEBI" id="CHEBI:15377"/>
        <dbReference type="ChEBI" id="CHEBI:15379"/>
        <dbReference type="ChEBI" id="CHEBI:46911"/>
        <dbReference type="ChEBI" id="CHEBI:57540"/>
        <dbReference type="ChEBI" id="CHEBI:57945"/>
        <dbReference type="ChEBI" id="CHEBI:78275"/>
        <dbReference type="EC" id="1.14.13.196"/>
    </reaction>
</comment>
<comment type="caution">
    <text evidence="12">The sequence shown here is derived from an EMBL/GenBank/DDBJ whole genome shotgun (WGS) entry which is preliminary data.</text>
</comment>
<evidence type="ECO:0000256" key="3">
    <source>
        <dbReference type="ARBA" id="ARBA00007588"/>
    </source>
</evidence>
<dbReference type="Gene3D" id="3.50.50.60">
    <property type="entry name" value="FAD/NAD(P)-binding domain"/>
    <property type="match status" value="1"/>
</dbReference>
<dbReference type="InterPro" id="IPR025700">
    <property type="entry name" value="Lys/Orn_oxygenase"/>
</dbReference>
<keyword evidence="6" id="KW-0274">FAD</keyword>
<protein>
    <recommendedName>
        <fullName evidence="4">L-ornithine N(5)-monooxygenase [NAD(P)H]</fullName>
        <ecNumber evidence="4">1.14.13.196</ecNumber>
    </recommendedName>
</protein>
<evidence type="ECO:0000256" key="1">
    <source>
        <dbReference type="ARBA" id="ARBA00001974"/>
    </source>
</evidence>
<dbReference type="EC" id="1.14.13.196" evidence="4"/>
<feature type="compositionally biased region" description="Low complexity" evidence="11">
    <location>
        <begin position="272"/>
        <end position="296"/>
    </location>
</feature>
<comment type="pathway">
    <text evidence="2">Siderophore biosynthesis.</text>
</comment>
<evidence type="ECO:0000256" key="4">
    <source>
        <dbReference type="ARBA" id="ARBA00012881"/>
    </source>
</evidence>
<dbReference type="PANTHER" id="PTHR42802:SF1">
    <property type="entry name" value="L-ORNITHINE N(5)-MONOOXYGENASE"/>
    <property type="match status" value="1"/>
</dbReference>
<dbReference type="STRING" id="1165861.A0A0L0VPI5"/>
<accession>A0A0L0VPI5</accession>
<dbReference type="EMBL" id="AJIL01000031">
    <property type="protein sequence ID" value="KNF01189.1"/>
    <property type="molecule type" value="Genomic_DNA"/>
</dbReference>
<evidence type="ECO:0000256" key="5">
    <source>
        <dbReference type="ARBA" id="ARBA00022630"/>
    </source>
</evidence>
<dbReference type="PANTHER" id="PTHR42802">
    <property type="entry name" value="MONOOXYGENASE"/>
    <property type="match status" value="1"/>
</dbReference>
<feature type="region of interest" description="Disordered" evidence="11">
    <location>
        <begin position="244"/>
        <end position="307"/>
    </location>
</feature>
<dbReference type="GO" id="GO:0006879">
    <property type="term" value="P:intracellular iron ion homeostasis"/>
    <property type="evidence" value="ECO:0007669"/>
    <property type="project" value="TreeGrafter"/>
</dbReference>
<reference evidence="13" key="1">
    <citation type="submission" date="2014-03" db="EMBL/GenBank/DDBJ databases">
        <title>The Genome Sequence of Puccinia striiformis f. sp. tritici PST-78.</title>
        <authorList>
            <consortium name="The Broad Institute Genome Sequencing Platform"/>
            <person name="Cuomo C."/>
            <person name="Hulbert S."/>
            <person name="Chen X."/>
            <person name="Walker B."/>
            <person name="Young S.K."/>
            <person name="Zeng Q."/>
            <person name="Gargeya S."/>
            <person name="Fitzgerald M."/>
            <person name="Haas B."/>
            <person name="Abouelleil A."/>
            <person name="Alvarado L."/>
            <person name="Arachchi H.M."/>
            <person name="Berlin A.M."/>
            <person name="Chapman S.B."/>
            <person name="Goldberg J."/>
            <person name="Griggs A."/>
            <person name="Gujja S."/>
            <person name="Hansen M."/>
            <person name="Howarth C."/>
            <person name="Imamovic A."/>
            <person name="Larimer J."/>
            <person name="McCowan C."/>
            <person name="Montmayeur A."/>
            <person name="Murphy C."/>
            <person name="Neiman D."/>
            <person name="Pearson M."/>
            <person name="Priest M."/>
            <person name="Roberts A."/>
            <person name="Saif S."/>
            <person name="Shea T."/>
            <person name="Sisk P."/>
            <person name="Sykes S."/>
            <person name="Wortman J."/>
            <person name="Nusbaum C."/>
            <person name="Birren B."/>
        </authorList>
    </citation>
    <scope>NUCLEOTIDE SEQUENCE [LARGE SCALE GENOMIC DNA]</scope>
    <source>
        <strain evidence="13">race PST-78</strain>
    </source>
</reference>
<comment type="similarity">
    <text evidence="3">Belongs to the lysine N(6)-hydroxylase/L-ornithine N(5)-oxygenase family.</text>
</comment>
<feature type="compositionally biased region" description="Polar residues" evidence="11">
    <location>
        <begin position="244"/>
        <end position="260"/>
    </location>
</feature>
<evidence type="ECO:0000256" key="11">
    <source>
        <dbReference type="SAM" id="MobiDB-lite"/>
    </source>
</evidence>
<keyword evidence="7" id="KW-0521">NADP</keyword>
<keyword evidence="13" id="KW-1185">Reference proteome</keyword>
<evidence type="ECO:0000256" key="6">
    <source>
        <dbReference type="ARBA" id="ARBA00022827"/>
    </source>
</evidence>
<dbReference type="Proteomes" id="UP000054564">
    <property type="component" value="Unassembled WGS sequence"/>
</dbReference>
<organism evidence="12 13">
    <name type="scientific">Puccinia striiformis f. sp. tritici PST-78</name>
    <dbReference type="NCBI Taxonomy" id="1165861"/>
    <lineage>
        <taxon>Eukaryota</taxon>
        <taxon>Fungi</taxon>
        <taxon>Dikarya</taxon>
        <taxon>Basidiomycota</taxon>
        <taxon>Pucciniomycotina</taxon>
        <taxon>Pucciniomycetes</taxon>
        <taxon>Pucciniales</taxon>
        <taxon>Pucciniaceae</taxon>
        <taxon>Puccinia</taxon>
    </lineage>
</organism>
<comment type="catalytic activity">
    <reaction evidence="9">
        <text>L-ornithine + NADPH + O2 = N(5)-hydroxy-L-ornithine + NADP(+) + H2O</text>
        <dbReference type="Rhea" id="RHEA:41508"/>
        <dbReference type="ChEBI" id="CHEBI:15377"/>
        <dbReference type="ChEBI" id="CHEBI:15379"/>
        <dbReference type="ChEBI" id="CHEBI:46911"/>
        <dbReference type="ChEBI" id="CHEBI:57783"/>
        <dbReference type="ChEBI" id="CHEBI:58349"/>
        <dbReference type="ChEBI" id="CHEBI:78275"/>
        <dbReference type="EC" id="1.14.13.196"/>
    </reaction>
</comment>
<proteinExistence type="inferred from homology"/>
<evidence type="ECO:0000256" key="8">
    <source>
        <dbReference type="ARBA" id="ARBA00023002"/>
    </source>
</evidence>
<evidence type="ECO:0000313" key="13">
    <source>
        <dbReference type="Proteomes" id="UP000054564"/>
    </source>
</evidence>
<dbReference type="AlphaFoldDB" id="A0A0L0VPI5"/>
<keyword evidence="5" id="KW-0285">Flavoprotein</keyword>
<gene>
    <name evidence="12" type="ORF">PSTG_05544</name>
</gene>
<dbReference type="Pfam" id="PF13434">
    <property type="entry name" value="Lys_Orn_oxgnase"/>
    <property type="match status" value="3"/>
</dbReference>
<evidence type="ECO:0000256" key="9">
    <source>
        <dbReference type="ARBA" id="ARBA00047598"/>
    </source>
</evidence>
<keyword evidence="8" id="KW-0560">Oxidoreductase</keyword>
<sequence>MNEVKCLIRNIILTKLVCPHTVAWHVSYDLWSTLRSTFSPPSGRAHSINPDIRLLDVATRSTSDKKLLLALHRFLKDLVTLRNPCSPFSFLNYLHCQKRLVDFINRATFTPTRLEFADYLAWVARHVTSSSPPSASSSGTHDSGTRKENSLDLCYGERVVAVEGVRGPTGDIDFLRVSSTKSSNGSIRRYLCRNLVISAGGIPRVPEPFRDIGFESPKKSCHVIHTSTFLQHIDHILRKITRSASAYPNQSEARANSRGTRQPIENLGLDRSNSPSSINSAPSTDGLTSCSSAAELESSDESRPEEPRKIKIAVIGAGQSAAETLLETYSRLKSLMASANGLGTSGEIDLIIKQGHLRPSDDSPFSNEVFNPQSTDFFYELNAEELAPRSIPQPTRHGRKKVKDFLLEEAAETNYAVVNPETLSTLYETMYSQKVEQGMDKSQFGDWSQFNNVKINIINYTEIIAAEVNSSRDGSVDTVLENILTRTTTRARYDAVILGTGYCRQSWKGILFGKSVECPGPDINLRTLWPNLSLDTLHGFHPSSDPSNDDGLTNSDIVSNGLSDENDQASCLSEPSIETPIDLKIARNYRLLLPETFIEPNPSSVTSPETENLRIRKFRPTVWLQGCNEGTHGISDSLLSVLSVRSGEIFDGIKEEGWFGNVSKATTRP</sequence>
<dbReference type="GO" id="GO:0016491">
    <property type="term" value="F:oxidoreductase activity"/>
    <property type="evidence" value="ECO:0007669"/>
    <property type="project" value="UniProtKB-KW"/>
</dbReference>
<evidence type="ECO:0000256" key="2">
    <source>
        <dbReference type="ARBA" id="ARBA00004924"/>
    </source>
</evidence>
<dbReference type="InterPro" id="IPR036188">
    <property type="entry name" value="FAD/NAD-bd_sf"/>
</dbReference>